<name>A0A085GBB6_EWIA3</name>
<dbReference type="Proteomes" id="UP000028640">
    <property type="component" value="Unassembled WGS sequence"/>
</dbReference>
<organism evidence="1 2">
    <name type="scientific">Ewingella americana (strain ATCC 33852 / DSM 4580 / CCUG 14506 / JCM 5911 / LMG 7869 / NCTC 12157 / CDC 1468-78)</name>
    <dbReference type="NCBI Taxonomy" id="910964"/>
    <lineage>
        <taxon>Bacteria</taxon>
        <taxon>Pseudomonadati</taxon>
        <taxon>Pseudomonadota</taxon>
        <taxon>Gammaproteobacteria</taxon>
        <taxon>Enterobacterales</taxon>
        <taxon>Yersiniaceae</taxon>
        <taxon>Ewingella</taxon>
    </lineage>
</organism>
<dbReference type="RefSeq" id="WP_034790869.1">
    <property type="nucleotide sequence ID" value="NZ_JMPJ01000052.1"/>
</dbReference>
<accession>A0A085GBB6</accession>
<protein>
    <submittedName>
        <fullName evidence="1">Uncharacterized protein</fullName>
    </submittedName>
</protein>
<dbReference type="EMBL" id="JMPJ01000052">
    <property type="protein sequence ID" value="KFC81011.1"/>
    <property type="molecule type" value="Genomic_DNA"/>
</dbReference>
<evidence type="ECO:0000313" key="1">
    <source>
        <dbReference type="EMBL" id="KFC81011.1"/>
    </source>
</evidence>
<dbReference type="AlphaFoldDB" id="A0A085GBB6"/>
<sequence>MNKLIYFPIIFSGMLTINVYAQEMVFECLTSNNKAVSLYQDGDDITYKFGKTNSKPDIMIKRKLQKLNIKQETPVGSGLDSSIEFKNGTYSYTINESLNRVSEDHESTAWLDVKKNGKIINSIDCNVNKVSLTDINISHK</sequence>
<dbReference type="STRING" id="910964.GEAM_1880"/>
<keyword evidence="2" id="KW-1185">Reference proteome</keyword>
<evidence type="ECO:0000313" key="2">
    <source>
        <dbReference type="Proteomes" id="UP000028640"/>
    </source>
</evidence>
<dbReference type="OrthoDB" id="6904567at2"/>
<proteinExistence type="predicted"/>
<gene>
    <name evidence="1" type="ORF">GEAM_1880</name>
</gene>
<reference evidence="1 2" key="1">
    <citation type="submission" date="2014-05" db="EMBL/GenBank/DDBJ databases">
        <title>ATOL: Assembling a taxonomically balanced genome-scale reconstruction of the evolutionary history of the Enterobacteriaceae.</title>
        <authorList>
            <person name="Plunkett G.III."/>
            <person name="Neeno-Eckwall E.C."/>
            <person name="Glasner J.D."/>
            <person name="Perna N.T."/>
        </authorList>
    </citation>
    <scope>NUCLEOTIDE SEQUENCE [LARGE SCALE GENOMIC DNA]</scope>
    <source>
        <strain evidence="1 2">ATCC 33852</strain>
    </source>
</reference>
<dbReference type="eggNOG" id="ENOG5032YQ1">
    <property type="taxonomic scope" value="Bacteria"/>
</dbReference>
<dbReference type="GeneID" id="78380226"/>
<comment type="caution">
    <text evidence="1">The sequence shown here is derived from an EMBL/GenBank/DDBJ whole genome shotgun (WGS) entry which is preliminary data.</text>
</comment>